<dbReference type="RefSeq" id="WP_233090961.1">
    <property type="nucleotide sequence ID" value="NZ_AP022325.1"/>
</dbReference>
<keyword evidence="3" id="KW-0547">Nucleotide-binding</keyword>
<evidence type="ECO:0000256" key="3">
    <source>
        <dbReference type="ARBA" id="ARBA00022741"/>
    </source>
</evidence>
<dbReference type="GO" id="GO:0005829">
    <property type="term" value="C:cytosol"/>
    <property type="evidence" value="ECO:0007669"/>
    <property type="project" value="TreeGrafter"/>
</dbReference>
<gene>
    <name evidence="8" type="primary">fruK</name>
    <name evidence="8" type="ORF">JPM2_4950</name>
</gene>
<dbReference type="InterPro" id="IPR017583">
    <property type="entry name" value="Tagatose/fructose_Pkinase"/>
</dbReference>
<evidence type="ECO:0000259" key="7">
    <source>
        <dbReference type="Pfam" id="PF00294"/>
    </source>
</evidence>
<accession>A0A809RU15</accession>
<evidence type="ECO:0000256" key="1">
    <source>
        <dbReference type="ARBA" id="ARBA00010688"/>
    </source>
</evidence>
<dbReference type="SUPFAM" id="SSF53613">
    <property type="entry name" value="Ribokinase-like"/>
    <property type="match status" value="1"/>
</dbReference>
<name>A0A809RU15_9BACT</name>
<evidence type="ECO:0000313" key="9">
    <source>
        <dbReference type="Proteomes" id="UP000464317"/>
    </source>
</evidence>
<keyword evidence="9" id="KW-1185">Reference proteome</keyword>
<keyword evidence="2 6" id="KW-0808">Transferase</keyword>
<dbReference type="Proteomes" id="UP000464317">
    <property type="component" value="Chromosome"/>
</dbReference>
<sequence length="283" mass="32098">MIYTLTLSPSIDLFISSDNFELNTVNRYSDFELLPGGKGLNASIMLKRHGFDNIALTLFDNETHKLLSNFFDKENLNVHNINYHDNTRINIKYYGKQNNFELNGPRTNLNNNEFQEVIDQISKLNKNDVLMLMGIGNEEQLFEILNIVSKNNVKLILDIESSKFIDLLKFKPFLIKPNVNELKQIFNYKQEVSQEWIVKSMLLLQEYGALNIIVSDGSNGSYLLTSNKELYQSKIKEKVNLVSATGAGDTLISIFSAEYIKTSNPIDSFQKATASSIGTVTVS</sequence>
<dbReference type="Pfam" id="PF00294">
    <property type="entry name" value="PfkB"/>
    <property type="match status" value="1"/>
</dbReference>
<comment type="similarity">
    <text evidence="1">Belongs to the carbohydrate kinase PfkB family.</text>
</comment>
<dbReference type="GO" id="GO:0008443">
    <property type="term" value="F:phosphofructokinase activity"/>
    <property type="evidence" value="ECO:0007669"/>
    <property type="project" value="TreeGrafter"/>
</dbReference>
<evidence type="ECO:0000256" key="6">
    <source>
        <dbReference type="PIRNR" id="PIRNR000535"/>
    </source>
</evidence>
<evidence type="ECO:0000256" key="4">
    <source>
        <dbReference type="ARBA" id="ARBA00022777"/>
    </source>
</evidence>
<evidence type="ECO:0000256" key="2">
    <source>
        <dbReference type="ARBA" id="ARBA00022679"/>
    </source>
</evidence>
<dbReference type="AlphaFoldDB" id="A0A809RU15"/>
<dbReference type="InterPro" id="IPR029056">
    <property type="entry name" value="Ribokinase-like"/>
</dbReference>
<organism evidence="8 9">
    <name type="scientific">Mycoplasmopsis felis</name>
    <dbReference type="NCBI Taxonomy" id="33923"/>
    <lineage>
        <taxon>Bacteria</taxon>
        <taxon>Bacillati</taxon>
        <taxon>Mycoplasmatota</taxon>
        <taxon>Mycoplasmoidales</taxon>
        <taxon>Metamycoplasmataceae</taxon>
        <taxon>Mycoplasmopsis</taxon>
    </lineage>
</organism>
<evidence type="ECO:0000256" key="5">
    <source>
        <dbReference type="ARBA" id="ARBA00022840"/>
    </source>
</evidence>
<dbReference type="Gene3D" id="3.40.1190.20">
    <property type="match status" value="1"/>
</dbReference>
<dbReference type="InterPro" id="IPR011611">
    <property type="entry name" value="PfkB_dom"/>
</dbReference>
<keyword evidence="4 8" id="KW-0418">Kinase</keyword>
<dbReference type="GO" id="GO:0005524">
    <property type="term" value="F:ATP binding"/>
    <property type="evidence" value="ECO:0007669"/>
    <property type="project" value="UniProtKB-KW"/>
</dbReference>
<evidence type="ECO:0000313" key="8">
    <source>
        <dbReference type="EMBL" id="BBU47802.1"/>
    </source>
</evidence>
<protein>
    <submittedName>
        <fullName evidence="8">Tagatose-6-phosphate kinase</fullName>
    </submittedName>
</protein>
<proteinExistence type="inferred from homology"/>
<reference evidence="8 9" key="1">
    <citation type="submission" date="2020-01" db="EMBL/GenBank/DDBJ databases">
        <title>Complete genome sequence of Mycoplasma felis strain Myco-2.</title>
        <authorList>
            <person name="Kinoshita Y."/>
            <person name="Niwa H."/>
            <person name="Uchida-Fujii E."/>
            <person name="Nukada T."/>
        </authorList>
    </citation>
    <scope>NUCLEOTIDE SEQUENCE [LARGE SCALE GENOMIC DNA]</scope>
    <source>
        <strain evidence="8 9">Myco-2</strain>
    </source>
</reference>
<dbReference type="KEGG" id="mfel:JPM2_4950"/>
<dbReference type="PIRSF" id="PIRSF000535">
    <property type="entry name" value="1PFK/6PFK/LacC"/>
    <property type="match status" value="1"/>
</dbReference>
<dbReference type="PANTHER" id="PTHR46566">
    <property type="entry name" value="1-PHOSPHOFRUCTOKINASE-RELATED"/>
    <property type="match status" value="1"/>
</dbReference>
<dbReference type="EMBL" id="AP022325">
    <property type="protein sequence ID" value="BBU47802.1"/>
    <property type="molecule type" value="Genomic_DNA"/>
</dbReference>
<feature type="domain" description="Carbohydrate kinase PfkB" evidence="7">
    <location>
        <begin position="11"/>
        <end position="279"/>
    </location>
</feature>
<dbReference type="PANTHER" id="PTHR46566:SF1">
    <property type="entry name" value="1-PHOSPHOFRUCTOKINASE"/>
    <property type="match status" value="1"/>
</dbReference>
<keyword evidence="5" id="KW-0067">ATP-binding</keyword>